<dbReference type="EMBL" id="FMXE01000005">
    <property type="protein sequence ID" value="SDA50727.1"/>
    <property type="molecule type" value="Genomic_DNA"/>
</dbReference>
<organism evidence="2 3">
    <name type="scientific">Algoriphagus alkaliphilus</name>
    <dbReference type="NCBI Taxonomy" id="279824"/>
    <lineage>
        <taxon>Bacteria</taxon>
        <taxon>Pseudomonadati</taxon>
        <taxon>Bacteroidota</taxon>
        <taxon>Cytophagia</taxon>
        <taxon>Cytophagales</taxon>
        <taxon>Cyclobacteriaceae</taxon>
        <taxon>Algoriphagus</taxon>
    </lineage>
</organism>
<gene>
    <name evidence="2" type="ORF">SAMN03080617_00749</name>
</gene>
<evidence type="ECO:0000313" key="3">
    <source>
        <dbReference type="Proteomes" id="UP000198756"/>
    </source>
</evidence>
<dbReference type="AlphaFoldDB" id="A0A1G5VZL6"/>
<sequence length="321" mass="36303">MILNPSLKKVLLILLLAGLVAMIWIPKALAQDELLKMLDEEQSKEPTFTLATFKASRLINGQTIETVSKNHLNFWISHRFGAVNSGFIANFFGLDEAKIRLGLEYGLTDKWLIGAGRSSLEKTYDLYTKYKVLRQSNKFPLTVTGLGGWAINTMETGYVMESGSEMRFNNNTECYSYWGQALIARKFNDRLSLQVMPTFLHLNKVEDPSIPNDLWALGFGGRYKLTKRFTLSGEYYHAFSDPGAYETSTGKAYPYHDAISIGVDIETGGHVFQLHFTNSRGMIERHFIGQTTGSWEDGDIYYGFNIARTFSFDKGAKNKDK</sequence>
<protein>
    <recommendedName>
        <fullName evidence="1">DUF5777 domain-containing protein</fullName>
    </recommendedName>
</protein>
<keyword evidence="3" id="KW-1185">Reference proteome</keyword>
<proteinExistence type="predicted"/>
<reference evidence="3" key="1">
    <citation type="submission" date="2016-10" db="EMBL/GenBank/DDBJ databases">
        <authorList>
            <person name="Varghese N."/>
            <person name="Submissions S."/>
        </authorList>
    </citation>
    <scope>NUCLEOTIDE SEQUENCE [LARGE SCALE GENOMIC DNA]</scope>
    <source>
        <strain evidence="3">DSM 22703</strain>
    </source>
</reference>
<dbReference type="InterPro" id="IPR045916">
    <property type="entry name" value="DUF5777"/>
</dbReference>
<evidence type="ECO:0000313" key="2">
    <source>
        <dbReference type="EMBL" id="SDA50727.1"/>
    </source>
</evidence>
<dbReference type="STRING" id="279824.SAMN03080617_00749"/>
<dbReference type="Pfam" id="PF19089">
    <property type="entry name" value="DUF5777"/>
    <property type="match status" value="1"/>
</dbReference>
<dbReference type="Proteomes" id="UP000198756">
    <property type="component" value="Unassembled WGS sequence"/>
</dbReference>
<name>A0A1G5VZL6_9BACT</name>
<evidence type="ECO:0000259" key="1">
    <source>
        <dbReference type="Pfam" id="PF19089"/>
    </source>
</evidence>
<feature type="domain" description="DUF5777" evidence="1">
    <location>
        <begin position="53"/>
        <end position="310"/>
    </location>
</feature>
<accession>A0A1G5VZL6</accession>